<reference evidence="1 2" key="1">
    <citation type="journal article" date="2021" name="Commun. Biol.">
        <title>The genome of Shorea leprosula (Dipterocarpaceae) highlights the ecological relevance of drought in aseasonal tropical rainforests.</title>
        <authorList>
            <person name="Ng K.K.S."/>
            <person name="Kobayashi M.J."/>
            <person name="Fawcett J.A."/>
            <person name="Hatakeyama M."/>
            <person name="Paape T."/>
            <person name="Ng C.H."/>
            <person name="Ang C.C."/>
            <person name="Tnah L.H."/>
            <person name="Lee C.T."/>
            <person name="Nishiyama T."/>
            <person name="Sese J."/>
            <person name="O'Brien M.J."/>
            <person name="Copetti D."/>
            <person name="Mohd Noor M.I."/>
            <person name="Ong R.C."/>
            <person name="Putra M."/>
            <person name="Sireger I.Z."/>
            <person name="Indrioko S."/>
            <person name="Kosugi Y."/>
            <person name="Izuno A."/>
            <person name="Isagi Y."/>
            <person name="Lee S.L."/>
            <person name="Shimizu K.K."/>
        </authorList>
    </citation>
    <scope>NUCLEOTIDE SEQUENCE [LARGE SCALE GENOMIC DNA]</scope>
    <source>
        <strain evidence="1">214</strain>
    </source>
</reference>
<dbReference type="Proteomes" id="UP001054252">
    <property type="component" value="Unassembled WGS sequence"/>
</dbReference>
<dbReference type="AlphaFoldDB" id="A0AAV5HJS8"/>
<dbReference type="EMBL" id="BPVZ01000001">
    <property type="protein sequence ID" value="GKU86012.1"/>
    <property type="molecule type" value="Genomic_DNA"/>
</dbReference>
<evidence type="ECO:0000313" key="2">
    <source>
        <dbReference type="Proteomes" id="UP001054252"/>
    </source>
</evidence>
<proteinExistence type="predicted"/>
<gene>
    <name evidence="1" type="ORF">SLEP1_g601</name>
</gene>
<accession>A0AAV5HJS8</accession>
<comment type="caution">
    <text evidence="1">The sequence shown here is derived from an EMBL/GenBank/DDBJ whole genome shotgun (WGS) entry which is preliminary data.</text>
</comment>
<evidence type="ECO:0000313" key="1">
    <source>
        <dbReference type="EMBL" id="GKU86012.1"/>
    </source>
</evidence>
<keyword evidence="2" id="KW-1185">Reference proteome</keyword>
<protein>
    <submittedName>
        <fullName evidence="1">Uncharacterized protein</fullName>
    </submittedName>
</protein>
<sequence>MCPNLQIGNGGGDHSAQICKSLMVVVTIMLSPFPSSPISPSIFDLSRKRFKRAVDVILEMESGIRCNQLSGIGCNQLSGIRLQPTRPASGCNH</sequence>
<organism evidence="1 2">
    <name type="scientific">Rubroshorea leprosula</name>
    <dbReference type="NCBI Taxonomy" id="152421"/>
    <lineage>
        <taxon>Eukaryota</taxon>
        <taxon>Viridiplantae</taxon>
        <taxon>Streptophyta</taxon>
        <taxon>Embryophyta</taxon>
        <taxon>Tracheophyta</taxon>
        <taxon>Spermatophyta</taxon>
        <taxon>Magnoliopsida</taxon>
        <taxon>eudicotyledons</taxon>
        <taxon>Gunneridae</taxon>
        <taxon>Pentapetalae</taxon>
        <taxon>rosids</taxon>
        <taxon>malvids</taxon>
        <taxon>Malvales</taxon>
        <taxon>Dipterocarpaceae</taxon>
        <taxon>Rubroshorea</taxon>
    </lineage>
</organism>
<name>A0AAV5HJS8_9ROSI</name>